<dbReference type="Proteomes" id="UP000712600">
    <property type="component" value="Unassembled WGS sequence"/>
</dbReference>
<reference evidence="1" key="1">
    <citation type="submission" date="2019-12" db="EMBL/GenBank/DDBJ databases">
        <title>Genome sequencing and annotation of Brassica cretica.</title>
        <authorList>
            <person name="Studholme D.J."/>
            <person name="Sarris P."/>
        </authorList>
    </citation>
    <scope>NUCLEOTIDE SEQUENCE</scope>
    <source>
        <strain evidence="1">PFS-109/04</strain>
        <tissue evidence="1">Leaf</tissue>
    </source>
</reference>
<evidence type="ECO:0000313" key="2">
    <source>
        <dbReference type="Proteomes" id="UP000712600"/>
    </source>
</evidence>
<sequence>MLLLPVQNTVLCSGVRYSGVGGALSTSNLRLLLALGLCSSAPVRYARWSLVSRRPFSYGGLLMRVYRMRWSFVSGALARAASEAQFNSSVFTVPLLGICSSLSSLLGGEVSAEWSDGVSVSSAWCLAGGASRRLVSSLVFRL</sequence>
<dbReference type="EMBL" id="QGKX02001621">
    <property type="protein sequence ID" value="KAF3504236.1"/>
    <property type="molecule type" value="Genomic_DNA"/>
</dbReference>
<accession>A0A8S9NNM8</accession>
<gene>
    <name evidence="1" type="ORF">F2Q69_00043604</name>
</gene>
<evidence type="ECO:0000313" key="1">
    <source>
        <dbReference type="EMBL" id="KAF3504236.1"/>
    </source>
</evidence>
<organism evidence="1 2">
    <name type="scientific">Brassica cretica</name>
    <name type="common">Mustard</name>
    <dbReference type="NCBI Taxonomy" id="69181"/>
    <lineage>
        <taxon>Eukaryota</taxon>
        <taxon>Viridiplantae</taxon>
        <taxon>Streptophyta</taxon>
        <taxon>Embryophyta</taxon>
        <taxon>Tracheophyta</taxon>
        <taxon>Spermatophyta</taxon>
        <taxon>Magnoliopsida</taxon>
        <taxon>eudicotyledons</taxon>
        <taxon>Gunneridae</taxon>
        <taxon>Pentapetalae</taxon>
        <taxon>rosids</taxon>
        <taxon>malvids</taxon>
        <taxon>Brassicales</taxon>
        <taxon>Brassicaceae</taxon>
        <taxon>Brassiceae</taxon>
        <taxon>Brassica</taxon>
    </lineage>
</organism>
<name>A0A8S9NNM8_BRACR</name>
<comment type="caution">
    <text evidence="1">The sequence shown here is derived from an EMBL/GenBank/DDBJ whole genome shotgun (WGS) entry which is preliminary data.</text>
</comment>
<dbReference type="AlphaFoldDB" id="A0A8S9NNM8"/>
<protein>
    <submittedName>
        <fullName evidence="1">Uncharacterized protein</fullName>
    </submittedName>
</protein>
<proteinExistence type="predicted"/>